<dbReference type="Proteomes" id="UP001060164">
    <property type="component" value="Chromosome"/>
</dbReference>
<reference evidence="3" key="1">
    <citation type="journal article" date="2022" name="Cell">
        <title>Design, construction, and in vivo augmentation of a complex gut microbiome.</title>
        <authorList>
            <person name="Cheng A.G."/>
            <person name="Ho P.Y."/>
            <person name="Aranda-Diaz A."/>
            <person name="Jain S."/>
            <person name="Yu F.B."/>
            <person name="Meng X."/>
            <person name="Wang M."/>
            <person name="Iakiviak M."/>
            <person name="Nagashima K."/>
            <person name="Zhao A."/>
            <person name="Murugkar P."/>
            <person name="Patil A."/>
            <person name="Atabakhsh K."/>
            <person name="Weakley A."/>
            <person name="Yan J."/>
            <person name="Brumbaugh A.R."/>
            <person name="Higginbottom S."/>
            <person name="Dimas A."/>
            <person name="Shiver A.L."/>
            <person name="Deutschbauer A."/>
            <person name="Neff N."/>
            <person name="Sonnenburg J.L."/>
            <person name="Huang K.C."/>
            <person name="Fischbach M.A."/>
        </authorList>
    </citation>
    <scope>NUCLEOTIDE SEQUENCE</scope>
    <source>
        <strain evidence="3">DSM 19829</strain>
    </source>
</reference>
<dbReference type="EMBL" id="CP102290">
    <property type="protein sequence ID" value="UWP60771.1"/>
    <property type="molecule type" value="Genomic_DNA"/>
</dbReference>
<dbReference type="PANTHER" id="PTHR43377">
    <property type="entry name" value="BILIVERDIN REDUCTASE A"/>
    <property type="match status" value="1"/>
</dbReference>
<organism evidence="3 4">
    <name type="scientific">Ruminococcus gauvreauii</name>
    <dbReference type="NCBI Taxonomy" id="438033"/>
    <lineage>
        <taxon>Bacteria</taxon>
        <taxon>Bacillati</taxon>
        <taxon>Bacillota</taxon>
        <taxon>Clostridia</taxon>
        <taxon>Eubacteriales</taxon>
        <taxon>Oscillospiraceae</taxon>
        <taxon>Ruminococcus</taxon>
    </lineage>
</organism>
<dbReference type="PANTHER" id="PTHR43377:SF2">
    <property type="entry name" value="BINDING ROSSMANN FOLD OXIDOREDUCTASE, PUTATIVE (AFU_ORTHOLOGUE AFUA_4G00560)-RELATED"/>
    <property type="match status" value="1"/>
</dbReference>
<sequence length="348" mass="39369">MTLKVGVIGCGYISYAHIRGWKANGCEVAALCDLSAGRLNARAEEFGVQNKYTDYKEMLERENLDIVDIATPVSTHRALISYCCSRVSNILCEKPFVDNMENGEYLVRECKKYGCRTMVCQSYRWHPWYEQIKKELKNDVIGSPYYVNIMQRISFDIPYGKENRIPLTEDQPFYEHAERLMLLEQGCHYFDVFRSLFGEPQAVTGTVGRISPFVKGDDLAVVTVVFPGLTAVLEDVWCSCGQQKTSVTYIQGEKGSIYFGGTDGIAPHRTEECGSLTITFFDGSSRQIEMEAADYYNQSFAKLQAHFLHCIDQGLTPDTCFEDNLKTVSIALRAYESAAKKRTIFMGE</sequence>
<evidence type="ECO:0000313" key="4">
    <source>
        <dbReference type="Proteomes" id="UP001060164"/>
    </source>
</evidence>
<dbReference type="InterPro" id="IPR000683">
    <property type="entry name" value="Gfo/Idh/MocA-like_OxRdtase_N"/>
</dbReference>
<accession>A0ABY5VL75</accession>
<dbReference type="Gene3D" id="3.40.50.720">
    <property type="entry name" value="NAD(P)-binding Rossmann-like Domain"/>
    <property type="match status" value="1"/>
</dbReference>
<dbReference type="SUPFAM" id="SSF51735">
    <property type="entry name" value="NAD(P)-binding Rossmann-fold domains"/>
    <property type="match status" value="1"/>
</dbReference>
<protein>
    <submittedName>
        <fullName evidence="3">Gfo/Idh/MocA family oxidoreductase</fullName>
    </submittedName>
</protein>
<dbReference type="RefSeq" id="WP_028530212.1">
    <property type="nucleotide sequence ID" value="NZ_CABLBR010000049.1"/>
</dbReference>
<feature type="domain" description="GFO/IDH/MocA-like oxidoreductase" evidence="2">
    <location>
        <begin position="129"/>
        <end position="257"/>
    </location>
</feature>
<feature type="domain" description="Gfo/Idh/MocA-like oxidoreductase N-terminal" evidence="1">
    <location>
        <begin position="3"/>
        <end position="119"/>
    </location>
</feature>
<keyword evidence="4" id="KW-1185">Reference proteome</keyword>
<evidence type="ECO:0000259" key="2">
    <source>
        <dbReference type="Pfam" id="PF22725"/>
    </source>
</evidence>
<evidence type="ECO:0000259" key="1">
    <source>
        <dbReference type="Pfam" id="PF01408"/>
    </source>
</evidence>
<proteinExistence type="predicted"/>
<dbReference type="Gene3D" id="3.30.360.10">
    <property type="entry name" value="Dihydrodipicolinate Reductase, domain 2"/>
    <property type="match status" value="1"/>
</dbReference>
<dbReference type="InterPro" id="IPR051450">
    <property type="entry name" value="Gfo/Idh/MocA_Oxidoreductases"/>
</dbReference>
<evidence type="ECO:0000313" key="3">
    <source>
        <dbReference type="EMBL" id="UWP60771.1"/>
    </source>
</evidence>
<gene>
    <name evidence="3" type="ORF">NQ502_06970</name>
</gene>
<dbReference type="InterPro" id="IPR055170">
    <property type="entry name" value="GFO_IDH_MocA-like_dom"/>
</dbReference>
<dbReference type="SUPFAM" id="SSF55347">
    <property type="entry name" value="Glyceraldehyde-3-phosphate dehydrogenase-like, C-terminal domain"/>
    <property type="match status" value="1"/>
</dbReference>
<dbReference type="Pfam" id="PF22725">
    <property type="entry name" value="GFO_IDH_MocA_C3"/>
    <property type="match status" value="1"/>
</dbReference>
<dbReference type="InterPro" id="IPR036291">
    <property type="entry name" value="NAD(P)-bd_dom_sf"/>
</dbReference>
<name>A0ABY5VL75_9FIRM</name>
<dbReference type="Pfam" id="PF01408">
    <property type="entry name" value="GFO_IDH_MocA"/>
    <property type="match status" value="1"/>
</dbReference>